<evidence type="ECO:0000313" key="1">
    <source>
        <dbReference type="EMBL" id="EFY08090.1"/>
    </source>
</evidence>
<gene>
    <name evidence="1" type="ORF">HMPREF9444_00076</name>
</gene>
<dbReference type="EMBL" id="AEVO01000004">
    <property type="protein sequence ID" value="EFY08090.1"/>
    <property type="molecule type" value="Genomic_DNA"/>
</dbReference>
<name>E8LHB8_SUCHY</name>
<reference evidence="1 2" key="1">
    <citation type="submission" date="2011-01" db="EMBL/GenBank/DDBJ databases">
        <authorList>
            <person name="Weinstock G."/>
            <person name="Sodergren E."/>
            <person name="Clifton S."/>
            <person name="Fulton L."/>
            <person name="Fulton B."/>
            <person name="Courtney L."/>
            <person name="Fronick C."/>
            <person name="Harrison M."/>
            <person name="Strong C."/>
            <person name="Farmer C."/>
            <person name="Delahaunty K."/>
            <person name="Markovic C."/>
            <person name="Hall O."/>
            <person name="Minx P."/>
            <person name="Tomlinson C."/>
            <person name="Mitreva M."/>
            <person name="Hou S."/>
            <person name="Chen J."/>
            <person name="Wollam A."/>
            <person name="Pepin K.H."/>
            <person name="Johnson M."/>
            <person name="Bhonagiri V."/>
            <person name="Zhang X."/>
            <person name="Suruliraj S."/>
            <person name="Warren W."/>
            <person name="Chinwalla A."/>
            <person name="Mardis E.R."/>
            <person name="Wilson R.K."/>
        </authorList>
    </citation>
    <scope>NUCLEOTIDE SEQUENCE [LARGE SCALE GENOMIC DNA]</scope>
    <source>
        <strain evidence="2">DSM 22608 / JCM 16073 / KCTC 15190 / YIT 12066</strain>
    </source>
</reference>
<dbReference type="AlphaFoldDB" id="E8LHB8"/>
<dbReference type="HOGENOM" id="CLU_3158573_0_0_6"/>
<organism evidence="1 2">
    <name type="scientific">Succinatimonas hippei (strain DSM 22608 / JCM 16073 / KCTC 15190 / YIT 12066)</name>
    <dbReference type="NCBI Taxonomy" id="762983"/>
    <lineage>
        <taxon>Bacteria</taxon>
        <taxon>Pseudomonadati</taxon>
        <taxon>Pseudomonadota</taxon>
        <taxon>Gammaproteobacteria</taxon>
        <taxon>Aeromonadales</taxon>
        <taxon>Succinivibrionaceae</taxon>
        <taxon>Succinatimonas</taxon>
    </lineage>
</organism>
<comment type="caution">
    <text evidence="1">The sequence shown here is derived from an EMBL/GenBank/DDBJ whole genome shotgun (WGS) entry which is preliminary data.</text>
</comment>
<proteinExistence type="predicted"/>
<protein>
    <submittedName>
        <fullName evidence="1">Uncharacterized protein</fullName>
    </submittedName>
</protein>
<dbReference type="Proteomes" id="UP000018458">
    <property type="component" value="Unassembled WGS sequence"/>
</dbReference>
<accession>E8LHB8</accession>
<sequence length="48" mass="5515">MIFKMAFISNFLGDHVHDDAFLDLEVRSLTRTLAGLTVRALLRIRALR</sequence>
<evidence type="ECO:0000313" key="2">
    <source>
        <dbReference type="Proteomes" id="UP000018458"/>
    </source>
</evidence>
<keyword evidence="2" id="KW-1185">Reference proteome</keyword>